<feature type="region of interest" description="Disordered" evidence="6">
    <location>
        <begin position="1"/>
        <end position="36"/>
    </location>
</feature>
<evidence type="ECO:0000256" key="2">
    <source>
        <dbReference type="ARBA" id="ARBA00022692"/>
    </source>
</evidence>
<keyword evidence="3" id="KW-0813">Transport</keyword>
<feature type="transmembrane region" description="Helical" evidence="7">
    <location>
        <begin position="44"/>
        <end position="63"/>
    </location>
</feature>
<dbReference type="InterPro" id="IPR050681">
    <property type="entry name" value="CDF/SLC30A"/>
</dbReference>
<keyword evidence="10" id="KW-1185">Reference proteome</keyword>
<dbReference type="Pfam" id="PF01545">
    <property type="entry name" value="Cation_efflux"/>
    <property type="match status" value="1"/>
</dbReference>
<dbReference type="EMBL" id="LZNA01000019">
    <property type="protein sequence ID" value="OBX82958.1"/>
    <property type="molecule type" value="Genomic_DNA"/>
</dbReference>
<dbReference type="Proteomes" id="UP000092616">
    <property type="component" value="Unassembled WGS sequence"/>
</dbReference>
<keyword evidence="3" id="KW-0864">Zinc transport</keyword>
<feature type="transmembrane region" description="Helical" evidence="7">
    <location>
        <begin position="137"/>
        <end position="156"/>
    </location>
</feature>
<evidence type="ECO:0000256" key="4">
    <source>
        <dbReference type="ARBA" id="ARBA00022989"/>
    </source>
</evidence>
<dbReference type="SUPFAM" id="SSF161111">
    <property type="entry name" value="Cation efflux protein transmembrane domain-like"/>
    <property type="match status" value="1"/>
</dbReference>
<feature type="compositionally biased region" description="Polar residues" evidence="6">
    <location>
        <begin position="1"/>
        <end position="12"/>
    </location>
</feature>
<dbReference type="InterPro" id="IPR002524">
    <property type="entry name" value="Cation_efflux"/>
</dbReference>
<dbReference type="NCBIfam" id="TIGR01297">
    <property type="entry name" value="CDF"/>
    <property type="match status" value="1"/>
</dbReference>
<dbReference type="Gene3D" id="1.20.1510.10">
    <property type="entry name" value="Cation efflux protein transmembrane domain"/>
    <property type="match status" value="1"/>
</dbReference>
<dbReference type="PANTHER" id="PTHR11562">
    <property type="entry name" value="CATION EFFLUX PROTEIN/ ZINC TRANSPORTER"/>
    <property type="match status" value="1"/>
</dbReference>
<keyword evidence="5 7" id="KW-0472">Membrane</keyword>
<evidence type="ECO:0000313" key="10">
    <source>
        <dbReference type="Proteomes" id="UP000092616"/>
    </source>
</evidence>
<evidence type="ECO:0000313" key="9">
    <source>
        <dbReference type="EMBL" id="OBX82958.1"/>
    </source>
</evidence>
<keyword evidence="2 7" id="KW-0812">Transmembrane</keyword>
<gene>
    <name evidence="9" type="ORF">A9306_05825</name>
</gene>
<comment type="caution">
    <text evidence="9">The sequence shown here is derived from an EMBL/GenBank/DDBJ whole genome shotgun (WGS) entry which is preliminary data.</text>
</comment>
<keyword evidence="3" id="KW-0406">Ion transport</keyword>
<evidence type="ECO:0000256" key="3">
    <source>
        <dbReference type="ARBA" id="ARBA00022906"/>
    </source>
</evidence>
<feature type="transmembrane region" description="Helical" evidence="7">
    <location>
        <begin position="177"/>
        <end position="199"/>
    </location>
</feature>
<proteinExistence type="predicted"/>
<feature type="domain" description="Cation efflux protein transmembrane" evidence="8">
    <location>
        <begin position="45"/>
        <end position="230"/>
    </location>
</feature>
<evidence type="ECO:0000259" key="8">
    <source>
        <dbReference type="Pfam" id="PF01545"/>
    </source>
</evidence>
<dbReference type="InterPro" id="IPR027469">
    <property type="entry name" value="Cation_efflux_TMD_sf"/>
</dbReference>
<dbReference type="PANTHER" id="PTHR11562:SF17">
    <property type="entry name" value="RE54080P-RELATED"/>
    <property type="match status" value="1"/>
</dbReference>
<evidence type="ECO:0000256" key="1">
    <source>
        <dbReference type="ARBA" id="ARBA00004141"/>
    </source>
</evidence>
<dbReference type="AlphaFoldDB" id="A0A1B8QHT6"/>
<feature type="transmembrane region" description="Helical" evidence="7">
    <location>
        <begin position="205"/>
        <end position="226"/>
    </location>
</feature>
<organism evidence="9 10">
    <name type="scientific">Faucicola atlantae</name>
    <dbReference type="NCBI Taxonomy" id="34059"/>
    <lineage>
        <taxon>Bacteria</taxon>
        <taxon>Pseudomonadati</taxon>
        <taxon>Pseudomonadota</taxon>
        <taxon>Gammaproteobacteria</taxon>
        <taxon>Moraxellales</taxon>
        <taxon>Moraxellaceae</taxon>
        <taxon>Faucicola</taxon>
    </lineage>
</organism>
<dbReference type="InterPro" id="IPR058533">
    <property type="entry name" value="Cation_efflux_TM"/>
</dbReference>
<feature type="compositionally biased region" description="Basic residues" evidence="6">
    <location>
        <begin position="22"/>
        <end position="36"/>
    </location>
</feature>
<accession>A0A1B8QHT6</accession>
<dbReference type="GO" id="GO:0005886">
    <property type="term" value="C:plasma membrane"/>
    <property type="evidence" value="ECO:0007669"/>
    <property type="project" value="TreeGrafter"/>
</dbReference>
<evidence type="ECO:0000256" key="7">
    <source>
        <dbReference type="SAM" id="Phobius"/>
    </source>
</evidence>
<reference evidence="9 10" key="1">
    <citation type="submission" date="2016-06" db="EMBL/GenBank/DDBJ databases">
        <title>Draft genome of Moraxella atlantae CCUG 59586.</title>
        <authorList>
            <person name="Salva-Serra F."/>
            <person name="Engstrom-Jakobsson H."/>
            <person name="Thorell K."/>
            <person name="Gonzales-Siles L."/>
            <person name="Karlsson R."/>
            <person name="Boulund F."/>
            <person name="Engstrand L."/>
            <person name="Kristiansson E."/>
            <person name="Moore E."/>
        </authorList>
    </citation>
    <scope>NUCLEOTIDE SEQUENCE [LARGE SCALE GENOMIC DNA]</scope>
    <source>
        <strain evidence="9 10">CCUG 59586</strain>
    </source>
</reference>
<evidence type="ECO:0000256" key="6">
    <source>
        <dbReference type="SAM" id="MobiDB-lite"/>
    </source>
</evidence>
<keyword evidence="4 7" id="KW-1133">Transmembrane helix</keyword>
<dbReference type="GO" id="GO:0005385">
    <property type="term" value="F:zinc ion transmembrane transporter activity"/>
    <property type="evidence" value="ECO:0007669"/>
    <property type="project" value="TreeGrafter"/>
</dbReference>
<name>A0A1B8QHT6_9GAMM</name>
<feature type="transmembrane region" description="Helical" evidence="7">
    <location>
        <begin position="106"/>
        <end position="125"/>
    </location>
</feature>
<sequence>MSNQPRSATHAPSQKYGDSPSHNHRHGHSHHHHAHSHAPSNQRILWLSFAIITGFMLIEAITGKLFGSLALLADAGHMLNDSLSLALAGLAVWAQGRGKHGDKLSLWLALLNGISLLVIAVWVIIEAVQRFYQPQPIDALPVLGVAVVGLIVNIGVMKLMQYGEHDNLNMQAAYAHVIADALGSLAVIVASLALLIFGWQWVDALASLLVALVVGKSGVSVTWQAVRQLLHKDGQLHEH</sequence>
<protein>
    <recommendedName>
        <fullName evidence="8">Cation efflux protein transmembrane domain-containing protein</fullName>
    </recommendedName>
</protein>
<evidence type="ECO:0000256" key="5">
    <source>
        <dbReference type="ARBA" id="ARBA00023136"/>
    </source>
</evidence>
<keyword evidence="3" id="KW-0862">Zinc</keyword>
<comment type="subcellular location">
    <subcellularLocation>
        <location evidence="1">Membrane</location>
        <topology evidence="1">Multi-pass membrane protein</topology>
    </subcellularLocation>
</comment>